<accession>A0A4Z0LAU7</accession>
<gene>
    <name evidence="1" type="ORF">E4635_05050</name>
</gene>
<dbReference type="AlphaFoldDB" id="A0A4Z0LAU7"/>
<organism evidence="1 2">
    <name type="scientific">Flavobacterium humi</name>
    <dbReference type="NCBI Taxonomy" id="2562683"/>
    <lineage>
        <taxon>Bacteria</taxon>
        <taxon>Pseudomonadati</taxon>
        <taxon>Bacteroidota</taxon>
        <taxon>Flavobacteriia</taxon>
        <taxon>Flavobacteriales</taxon>
        <taxon>Flavobacteriaceae</taxon>
        <taxon>Flavobacterium</taxon>
    </lineage>
</organism>
<dbReference type="EMBL" id="SRLH01000002">
    <property type="protein sequence ID" value="TGD59222.1"/>
    <property type="molecule type" value="Genomic_DNA"/>
</dbReference>
<protein>
    <recommendedName>
        <fullName evidence="3">Lipoprotein</fullName>
    </recommendedName>
</protein>
<evidence type="ECO:0008006" key="3">
    <source>
        <dbReference type="Google" id="ProtNLM"/>
    </source>
</evidence>
<sequence>MKKTFALGLIAILFFSCRDNKLKHVERAFYYWKSDSYNLSEKEDSIIRKLKAKKIYVKFFEVDHSNAMGNFPISKTALHFYNQDSLKIIPTVYLKNSVFINSSKGSLDSLADNVNFLIAKYCREKFPEQQSFNEFQMDCDWTLKSKENYFYFLRKLKSISKKEISCTLRLYPYKYPEKMGIPPVDRATLMCYNLIDPLGDHTKNSILDIAELESYLDVEKDYPKHLDVALPVYSWMQVYQNNTFSKVIYTDNKALKKILKPIKPLWSEVTKDTVVGDVYLRIGDKIKSEELPAAKISKAIAVIREHVALDQEATITLFHLDEQQLSNYTHEELSGFYSDFSK</sequence>
<proteinExistence type="predicted"/>
<name>A0A4Z0LAU7_9FLAO</name>
<dbReference type="RefSeq" id="WP_135525532.1">
    <property type="nucleotide sequence ID" value="NZ_SRLH01000002.1"/>
</dbReference>
<keyword evidence="2" id="KW-1185">Reference proteome</keyword>
<comment type="caution">
    <text evidence="1">The sequence shown here is derived from an EMBL/GenBank/DDBJ whole genome shotgun (WGS) entry which is preliminary data.</text>
</comment>
<dbReference type="PROSITE" id="PS51257">
    <property type="entry name" value="PROKAR_LIPOPROTEIN"/>
    <property type="match status" value="1"/>
</dbReference>
<evidence type="ECO:0000313" key="1">
    <source>
        <dbReference type="EMBL" id="TGD59222.1"/>
    </source>
</evidence>
<dbReference type="OrthoDB" id="634553at2"/>
<evidence type="ECO:0000313" key="2">
    <source>
        <dbReference type="Proteomes" id="UP000297407"/>
    </source>
</evidence>
<dbReference type="Proteomes" id="UP000297407">
    <property type="component" value="Unassembled WGS sequence"/>
</dbReference>
<reference evidence="1 2" key="1">
    <citation type="submission" date="2019-04" db="EMBL/GenBank/DDBJ databases">
        <title>Flavobacterium sp. strain DS2-A Genome sequencing and assembly.</title>
        <authorList>
            <person name="Kim I."/>
        </authorList>
    </citation>
    <scope>NUCLEOTIDE SEQUENCE [LARGE SCALE GENOMIC DNA]</scope>
    <source>
        <strain evidence="1 2">DS2-A</strain>
    </source>
</reference>